<dbReference type="Gene3D" id="3.40.50.1820">
    <property type="entry name" value="alpha/beta hydrolase"/>
    <property type="match status" value="1"/>
</dbReference>
<gene>
    <name evidence="6" type="ORF">SI7747_02002288</name>
</gene>
<dbReference type="PANTHER" id="PTHR11802:SF280">
    <property type="entry name" value="SERINE CARBOXYPEPTIDASE-LIKE 35"/>
    <property type="match status" value="1"/>
</dbReference>
<keyword evidence="2 5" id="KW-0732">Signal</keyword>
<sequence>MVALGSVARLLLGLFFAARLLQNARGQWDESDLVTGLPGQAAVGFRHYAGYADVRPGEEKALFYWFFEAEDAPEKKPLLLWLNGGPGCSSVAYGAAQELGPFLVQARGLTLNPYAWNKAANLLFLEAPVGVGFSYTNRTTDLDSHAFLLNWFRKYPRFRSRDFYIAGRATLVSPGHYVPQLANLIYEGNRRASKDSYINFKGFMVSPLTLSLISRNRHSGMVDYAWSHAIISDKVYHSFRRACVGSAGNESSEACDSAMKAFMRGYDGIDIYSIYTPVCLSSLSAGWRPKRTLAAAPPRHMYADHPRAGYDPCTEDYVEKYFNRKDVQRALHANLTRLGYPYSSCSSVIEEWKDSAETVLPIIRKLIDAGLRVWVYSGDTDGRVPVTSTRYSINKMKLTVKEEWRAWSHRRQGLTFATLRGAGHQVPAFAPDRSLSLLSHFLAGERLPASHPR</sequence>
<dbReference type="Proteomes" id="UP001189122">
    <property type="component" value="Unassembled WGS sequence"/>
</dbReference>
<evidence type="ECO:0000313" key="6">
    <source>
        <dbReference type="EMBL" id="CAA2616050.1"/>
    </source>
</evidence>
<dbReference type="EMBL" id="LR743589">
    <property type="protein sequence ID" value="CAA2616050.1"/>
    <property type="molecule type" value="Genomic_DNA"/>
</dbReference>
<dbReference type="Gene3D" id="3.40.50.11320">
    <property type="match status" value="1"/>
</dbReference>
<dbReference type="FunFam" id="3.40.50.11320:FF:000002">
    <property type="entry name" value="Carboxypeptidase"/>
    <property type="match status" value="1"/>
</dbReference>
<accession>A0A7I8ID72</accession>
<evidence type="ECO:0000256" key="5">
    <source>
        <dbReference type="SAM" id="SignalP"/>
    </source>
</evidence>
<evidence type="ECO:0000256" key="4">
    <source>
        <dbReference type="ARBA" id="ARBA00023180"/>
    </source>
</evidence>
<dbReference type="InterPro" id="IPR001563">
    <property type="entry name" value="Peptidase_S10"/>
</dbReference>
<evidence type="ECO:0000256" key="2">
    <source>
        <dbReference type="ARBA" id="ARBA00022729"/>
    </source>
</evidence>
<dbReference type="GO" id="GO:0005773">
    <property type="term" value="C:vacuole"/>
    <property type="evidence" value="ECO:0007669"/>
    <property type="project" value="TreeGrafter"/>
</dbReference>
<dbReference type="EMBL" id="CACRZD030000002">
    <property type="protein sequence ID" value="CAA6655748.1"/>
    <property type="molecule type" value="Genomic_DNA"/>
</dbReference>
<evidence type="ECO:0000256" key="3">
    <source>
        <dbReference type="ARBA" id="ARBA00023157"/>
    </source>
</evidence>
<feature type="chain" id="PRO_5029868166" evidence="5">
    <location>
        <begin position="27"/>
        <end position="453"/>
    </location>
</feature>
<dbReference type="SUPFAM" id="SSF53474">
    <property type="entry name" value="alpha/beta-Hydrolases"/>
    <property type="match status" value="1"/>
</dbReference>
<dbReference type="AlphaFoldDB" id="A0A7I8ID72"/>
<dbReference type="PRINTS" id="PR00724">
    <property type="entry name" value="CRBOXYPTASEC"/>
</dbReference>
<dbReference type="PANTHER" id="PTHR11802">
    <property type="entry name" value="SERINE PROTEASE FAMILY S10 SERINE CARBOXYPEPTIDASE"/>
    <property type="match status" value="1"/>
</dbReference>
<name>A0A7I8ID72_SPIIN</name>
<dbReference type="GO" id="GO:0004185">
    <property type="term" value="F:serine-type carboxypeptidase activity"/>
    <property type="evidence" value="ECO:0007669"/>
    <property type="project" value="InterPro"/>
</dbReference>
<dbReference type="GO" id="GO:0006508">
    <property type="term" value="P:proteolysis"/>
    <property type="evidence" value="ECO:0007669"/>
    <property type="project" value="InterPro"/>
</dbReference>
<evidence type="ECO:0000256" key="1">
    <source>
        <dbReference type="ARBA" id="ARBA00009431"/>
    </source>
</evidence>
<protein>
    <submittedName>
        <fullName evidence="6">Uncharacterized protein</fullName>
    </submittedName>
</protein>
<keyword evidence="7" id="KW-1185">Reference proteome</keyword>
<feature type="signal peptide" evidence="5">
    <location>
        <begin position="1"/>
        <end position="26"/>
    </location>
</feature>
<comment type="similarity">
    <text evidence="1">Belongs to the peptidase S10 family.</text>
</comment>
<organism evidence="6">
    <name type="scientific">Spirodela intermedia</name>
    <name type="common">Intermediate duckweed</name>
    <dbReference type="NCBI Taxonomy" id="51605"/>
    <lineage>
        <taxon>Eukaryota</taxon>
        <taxon>Viridiplantae</taxon>
        <taxon>Streptophyta</taxon>
        <taxon>Embryophyta</taxon>
        <taxon>Tracheophyta</taxon>
        <taxon>Spermatophyta</taxon>
        <taxon>Magnoliopsida</taxon>
        <taxon>Liliopsida</taxon>
        <taxon>Araceae</taxon>
        <taxon>Lemnoideae</taxon>
        <taxon>Spirodela</taxon>
    </lineage>
</organism>
<dbReference type="Gene3D" id="6.10.250.940">
    <property type="match status" value="1"/>
</dbReference>
<proteinExistence type="inferred from homology"/>
<dbReference type="Pfam" id="PF00450">
    <property type="entry name" value="Peptidase_S10"/>
    <property type="match status" value="1"/>
</dbReference>
<reference evidence="6 7" key="1">
    <citation type="submission" date="2019-12" db="EMBL/GenBank/DDBJ databases">
        <authorList>
            <person name="Scholz U."/>
            <person name="Mascher M."/>
            <person name="Fiebig A."/>
        </authorList>
    </citation>
    <scope>NUCLEOTIDE SEQUENCE</scope>
</reference>
<keyword evidence="4" id="KW-0325">Glycoprotein</keyword>
<evidence type="ECO:0000313" key="7">
    <source>
        <dbReference type="Proteomes" id="UP001189122"/>
    </source>
</evidence>
<dbReference type="InterPro" id="IPR029058">
    <property type="entry name" value="AB_hydrolase_fold"/>
</dbReference>
<keyword evidence="3" id="KW-1015">Disulfide bond</keyword>